<keyword evidence="2" id="KW-0012">Acyltransferase</keyword>
<evidence type="ECO:0000259" key="3">
    <source>
        <dbReference type="PROSITE" id="PS51186"/>
    </source>
</evidence>
<name>A0A0B2BRZ1_9SPHN</name>
<dbReference type="OrthoDB" id="143110at2"/>
<accession>A0A0B2BRZ1</accession>
<feature type="domain" description="N-acetyltransferase" evidence="3">
    <location>
        <begin position="2"/>
        <end position="174"/>
    </location>
</feature>
<evidence type="ECO:0000256" key="2">
    <source>
        <dbReference type="ARBA" id="ARBA00023315"/>
    </source>
</evidence>
<evidence type="ECO:0000313" key="4">
    <source>
        <dbReference type="EMBL" id="KHL24348.1"/>
    </source>
</evidence>
<dbReference type="InterPro" id="IPR016181">
    <property type="entry name" value="Acyl_CoA_acyltransferase"/>
</dbReference>
<dbReference type="InterPro" id="IPR050832">
    <property type="entry name" value="Bact_Acetyltransf"/>
</dbReference>
<dbReference type="Proteomes" id="UP000030988">
    <property type="component" value="Unassembled WGS sequence"/>
</dbReference>
<dbReference type="EMBL" id="JTDN01000002">
    <property type="protein sequence ID" value="KHL24348.1"/>
    <property type="molecule type" value="Genomic_DNA"/>
</dbReference>
<gene>
    <name evidence="4" type="ORF">PK98_09680</name>
</gene>
<dbReference type="InterPro" id="IPR000182">
    <property type="entry name" value="GNAT_dom"/>
</dbReference>
<dbReference type="PANTHER" id="PTHR43877:SF1">
    <property type="entry name" value="ACETYLTRANSFERASE"/>
    <property type="match status" value="1"/>
</dbReference>
<protein>
    <recommendedName>
        <fullName evidence="3">N-acetyltransferase domain-containing protein</fullName>
    </recommendedName>
</protein>
<keyword evidence="5" id="KW-1185">Reference proteome</keyword>
<dbReference type="GO" id="GO:0016747">
    <property type="term" value="F:acyltransferase activity, transferring groups other than amino-acyl groups"/>
    <property type="evidence" value="ECO:0007669"/>
    <property type="project" value="InterPro"/>
</dbReference>
<organism evidence="4 5">
    <name type="scientific">Croceibacterium mercuriale</name>
    <dbReference type="NCBI Taxonomy" id="1572751"/>
    <lineage>
        <taxon>Bacteria</taxon>
        <taxon>Pseudomonadati</taxon>
        <taxon>Pseudomonadota</taxon>
        <taxon>Alphaproteobacteria</taxon>
        <taxon>Sphingomonadales</taxon>
        <taxon>Erythrobacteraceae</taxon>
        <taxon>Croceibacterium</taxon>
    </lineage>
</organism>
<reference evidence="4 5" key="1">
    <citation type="submission" date="2014-11" db="EMBL/GenBank/DDBJ databases">
        <title>Draft genome sequence of Kirrobacter mercurialis.</title>
        <authorList>
            <person name="Coil D.A."/>
            <person name="Eisen J.A."/>
        </authorList>
    </citation>
    <scope>NUCLEOTIDE SEQUENCE [LARGE SCALE GENOMIC DNA]</scope>
    <source>
        <strain evidence="4 5">Coronado</strain>
    </source>
</reference>
<dbReference type="Pfam" id="PF00583">
    <property type="entry name" value="Acetyltransf_1"/>
    <property type="match status" value="1"/>
</dbReference>
<sequence>MTDLRRAIPADAAALAAFAGKAFDAAFAHLYPPADLAQFHAESRSVGKYAAALADPDTRVALVEDGGEILAYALIIMGGHFPDRPAPQPQRPVLLSQLYCAGHTTSQGLGARLLDWSVSEAEGWGADAIQLSVYSGNHGAQAFYRRHGFTHVGDTHFWVGQTCDDEFLYERALG</sequence>
<dbReference type="RefSeq" id="WP_039096667.1">
    <property type="nucleotide sequence ID" value="NZ_JTDN01000002.1"/>
</dbReference>
<keyword evidence="1" id="KW-0808">Transferase</keyword>
<evidence type="ECO:0000256" key="1">
    <source>
        <dbReference type="ARBA" id="ARBA00022679"/>
    </source>
</evidence>
<dbReference type="Gene3D" id="3.40.630.30">
    <property type="match status" value="1"/>
</dbReference>
<dbReference type="STRING" id="1572751.PK98_09680"/>
<dbReference type="PANTHER" id="PTHR43877">
    <property type="entry name" value="AMINOALKYLPHOSPHONATE N-ACETYLTRANSFERASE-RELATED-RELATED"/>
    <property type="match status" value="1"/>
</dbReference>
<comment type="caution">
    <text evidence="4">The sequence shown here is derived from an EMBL/GenBank/DDBJ whole genome shotgun (WGS) entry which is preliminary data.</text>
</comment>
<proteinExistence type="predicted"/>
<dbReference type="PROSITE" id="PS51186">
    <property type="entry name" value="GNAT"/>
    <property type="match status" value="1"/>
</dbReference>
<evidence type="ECO:0000313" key="5">
    <source>
        <dbReference type="Proteomes" id="UP000030988"/>
    </source>
</evidence>
<dbReference type="AlphaFoldDB" id="A0A0B2BRZ1"/>
<dbReference type="SUPFAM" id="SSF55729">
    <property type="entry name" value="Acyl-CoA N-acyltransferases (Nat)"/>
    <property type="match status" value="1"/>
</dbReference>